<keyword evidence="1" id="KW-1133">Transmembrane helix</keyword>
<comment type="caution">
    <text evidence="2">The sequence shown here is derived from an EMBL/GenBank/DDBJ whole genome shotgun (WGS) entry which is preliminary data.</text>
</comment>
<evidence type="ECO:0000256" key="1">
    <source>
        <dbReference type="SAM" id="Phobius"/>
    </source>
</evidence>
<keyword evidence="1" id="KW-0472">Membrane</keyword>
<dbReference type="GeneID" id="96952089"/>
<keyword evidence="3" id="KW-1185">Reference proteome</keyword>
<evidence type="ECO:0000313" key="3">
    <source>
        <dbReference type="Proteomes" id="UP001596434"/>
    </source>
</evidence>
<proteinExistence type="predicted"/>
<keyword evidence="1" id="KW-0812">Transmembrane</keyword>
<protein>
    <submittedName>
        <fullName evidence="2">Uncharacterized protein</fullName>
    </submittedName>
</protein>
<dbReference type="RefSeq" id="WP_379701848.1">
    <property type="nucleotide sequence ID" value="NZ_JBHTAT010000001.1"/>
</dbReference>
<accession>A0ABD5ZU21</accession>
<organism evidence="2 3">
    <name type="scientific">Haloplanus litoreus</name>
    <dbReference type="NCBI Taxonomy" id="767515"/>
    <lineage>
        <taxon>Archaea</taxon>
        <taxon>Methanobacteriati</taxon>
        <taxon>Methanobacteriota</taxon>
        <taxon>Stenosarchaea group</taxon>
        <taxon>Halobacteria</taxon>
        <taxon>Halobacteriales</taxon>
        <taxon>Haloferacaceae</taxon>
        <taxon>Haloplanus</taxon>
    </lineage>
</organism>
<sequence length="78" mass="8123">MADLRTLLAAGLGVLLGIICLLAPDAVVRGHTVGRRPHDRSGEYGTDATAPDRYRLLVRAVGVGCLLAGGYFGYVALA</sequence>
<name>A0ABD5ZU21_9EURY</name>
<dbReference type="EMBL" id="JBHTAT010000001">
    <property type="protein sequence ID" value="MFC7253806.1"/>
    <property type="molecule type" value="Genomic_DNA"/>
</dbReference>
<reference evidence="2 3" key="1">
    <citation type="journal article" date="2019" name="Int. J. Syst. Evol. Microbiol.">
        <title>The Global Catalogue of Microorganisms (GCM) 10K type strain sequencing project: providing services to taxonomists for standard genome sequencing and annotation.</title>
        <authorList>
            <consortium name="The Broad Institute Genomics Platform"/>
            <consortium name="The Broad Institute Genome Sequencing Center for Infectious Disease"/>
            <person name="Wu L."/>
            <person name="Ma J."/>
        </authorList>
    </citation>
    <scope>NUCLEOTIDE SEQUENCE [LARGE SCALE GENOMIC DNA]</scope>
    <source>
        <strain evidence="2 3">GX21</strain>
    </source>
</reference>
<evidence type="ECO:0000313" key="2">
    <source>
        <dbReference type="EMBL" id="MFC7253806.1"/>
    </source>
</evidence>
<feature type="transmembrane region" description="Helical" evidence="1">
    <location>
        <begin position="54"/>
        <end position="77"/>
    </location>
</feature>
<dbReference type="Proteomes" id="UP001596434">
    <property type="component" value="Unassembled WGS sequence"/>
</dbReference>
<dbReference type="AlphaFoldDB" id="A0ABD5ZU21"/>
<gene>
    <name evidence="2" type="ORF">ACFQKE_00520</name>
</gene>